<proteinExistence type="predicted"/>
<dbReference type="EMBL" id="CAWUPB010001087">
    <property type="protein sequence ID" value="CAK7337556.1"/>
    <property type="molecule type" value="Genomic_DNA"/>
</dbReference>
<protein>
    <submittedName>
        <fullName evidence="1">Uncharacterized protein</fullName>
    </submittedName>
</protein>
<organism evidence="1 2">
    <name type="scientific">Dovyalis caffra</name>
    <dbReference type="NCBI Taxonomy" id="77055"/>
    <lineage>
        <taxon>Eukaryota</taxon>
        <taxon>Viridiplantae</taxon>
        <taxon>Streptophyta</taxon>
        <taxon>Embryophyta</taxon>
        <taxon>Tracheophyta</taxon>
        <taxon>Spermatophyta</taxon>
        <taxon>Magnoliopsida</taxon>
        <taxon>eudicotyledons</taxon>
        <taxon>Gunneridae</taxon>
        <taxon>Pentapetalae</taxon>
        <taxon>rosids</taxon>
        <taxon>fabids</taxon>
        <taxon>Malpighiales</taxon>
        <taxon>Salicaceae</taxon>
        <taxon>Flacourtieae</taxon>
        <taxon>Dovyalis</taxon>
    </lineage>
</organism>
<reference evidence="1 2" key="1">
    <citation type="submission" date="2024-01" db="EMBL/GenBank/DDBJ databases">
        <authorList>
            <person name="Waweru B."/>
        </authorList>
    </citation>
    <scope>NUCLEOTIDE SEQUENCE [LARGE SCALE GENOMIC DNA]</scope>
</reference>
<dbReference type="AlphaFoldDB" id="A0AAV1RMD9"/>
<gene>
    <name evidence="1" type="ORF">DCAF_LOCUS12591</name>
</gene>
<comment type="caution">
    <text evidence="1">The sequence shown here is derived from an EMBL/GenBank/DDBJ whole genome shotgun (WGS) entry which is preliminary data.</text>
</comment>
<name>A0AAV1RMD9_9ROSI</name>
<evidence type="ECO:0000313" key="1">
    <source>
        <dbReference type="EMBL" id="CAK7337556.1"/>
    </source>
</evidence>
<accession>A0AAV1RMD9</accession>
<evidence type="ECO:0000313" key="2">
    <source>
        <dbReference type="Proteomes" id="UP001314170"/>
    </source>
</evidence>
<dbReference type="Proteomes" id="UP001314170">
    <property type="component" value="Unassembled WGS sequence"/>
</dbReference>
<keyword evidence="2" id="KW-1185">Reference proteome</keyword>
<sequence length="51" mass="6073">MDDASSALVLQATAPLIIEKEFDEKWKTFYDEVRWLFQKLRKNLMTVENLP</sequence>